<dbReference type="Proteomes" id="UP001234297">
    <property type="component" value="Chromosome 6"/>
</dbReference>
<reference evidence="1 2" key="1">
    <citation type="journal article" date="2022" name="Hortic Res">
        <title>A haplotype resolved chromosomal level avocado genome allows analysis of novel avocado genes.</title>
        <authorList>
            <person name="Nath O."/>
            <person name="Fletcher S.J."/>
            <person name="Hayward A."/>
            <person name="Shaw L.M."/>
            <person name="Masouleh A.K."/>
            <person name="Furtado A."/>
            <person name="Henry R.J."/>
            <person name="Mitter N."/>
        </authorList>
    </citation>
    <scope>NUCLEOTIDE SEQUENCE [LARGE SCALE GENOMIC DNA]</scope>
    <source>
        <strain evidence="2">cv. Hass</strain>
    </source>
</reference>
<protein>
    <submittedName>
        <fullName evidence="1">Uncharacterized protein</fullName>
    </submittedName>
</protein>
<evidence type="ECO:0000313" key="2">
    <source>
        <dbReference type="Proteomes" id="UP001234297"/>
    </source>
</evidence>
<comment type="caution">
    <text evidence="1">The sequence shown here is derived from an EMBL/GenBank/DDBJ whole genome shotgun (WGS) entry which is preliminary data.</text>
</comment>
<proteinExistence type="predicted"/>
<dbReference type="EMBL" id="CM056814">
    <property type="protein sequence ID" value="KAJ8626565.1"/>
    <property type="molecule type" value="Genomic_DNA"/>
</dbReference>
<gene>
    <name evidence="1" type="ORF">MRB53_019872</name>
</gene>
<accession>A0ACC2KZF5</accession>
<name>A0ACC2KZF5_PERAE</name>
<evidence type="ECO:0000313" key="1">
    <source>
        <dbReference type="EMBL" id="KAJ8626565.1"/>
    </source>
</evidence>
<organism evidence="1 2">
    <name type="scientific">Persea americana</name>
    <name type="common">Avocado</name>
    <dbReference type="NCBI Taxonomy" id="3435"/>
    <lineage>
        <taxon>Eukaryota</taxon>
        <taxon>Viridiplantae</taxon>
        <taxon>Streptophyta</taxon>
        <taxon>Embryophyta</taxon>
        <taxon>Tracheophyta</taxon>
        <taxon>Spermatophyta</taxon>
        <taxon>Magnoliopsida</taxon>
        <taxon>Magnoliidae</taxon>
        <taxon>Laurales</taxon>
        <taxon>Lauraceae</taxon>
        <taxon>Persea</taxon>
    </lineage>
</organism>
<sequence>MVLTIDRKEFIRDYIQLTFVLQQVNYSGCLSMICCCTVGNQQRLKVGVTQDLEICANLFLLISSFCYLWRLPCAFPEDEIRVRSFFLLMASSK</sequence>
<keyword evidence="2" id="KW-1185">Reference proteome</keyword>